<dbReference type="SUPFAM" id="SSF51430">
    <property type="entry name" value="NAD(P)-linked oxidoreductase"/>
    <property type="match status" value="1"/>
</dbReference>
<gene>
    <name evidence="2" type="ORF">CIT31_24905</name>
</gene>
<organism evidence="2 3">
    <name type="scientific">Mesorhizobium wenxiniae</name>
    <dbReference type="NCBI Taxonomy" id="2014805"/>
    <lineage>
        <taxon>Bacteria</taxon>
        <taxon>Pseudomonadati</taxon>
        <taxon>Pseudomonadota</taxon>
        <taxon>Alphaproteobacteria</taxon>
        <taxon>Hyphomicrobiales</taxon>
        <taxon>Phyllobacteriaceae</taxon>
        <taxon>Mesorhizobium</taxon>
    </lineage>
</organism>
<name>A0A271KCI5_9HYPH</name>
<evidence type="ECO:0000259" key="1">
    <source>
        <dbReference type="Pfam" id="PF00248"/>
    </source>
</evidence>
<dbReference type="EMBL" id="NPKH01000031">
    <property type="protein sequence ID" value="PAP92867.1"/>
    <property type="molecule type" value="Genomic_DNA"/>
</dbReference>
<evidence type="ECO:0000313" key="3">
    <source>
        <dbReference type="Proteomes" id="UP000215931"/>
    </source>
</evidence>
<proteinExistence type="predicted"/>
<dbReference type="Gene3D" id="3.20.20.100">
    <property type="entry name" value="NADP-dependent oxidoreductase domain"/>
    <property type="match status" value="1"/>
</dbReference>
<protein>
    <submittedName>
        <fullName evidence="2">Aldo/keto reductase</fullName>
    </submittedName>
</protein>
<dbReference type="InterPro" id="IPR023210">
    <property type="entry name" value="NADP_OxRdtase_dom"/>
</dbReference>
<dbReference type="Proteomes" id="UP000215931">
    <property type="component" value="Unassembled WGS sequence"/>
</dbReference>
<reference evidence="2 3" key="1">
    <citation type="submission" date="2017-08" db="EMBL/GenBank/DDBJ databases">
        <title>Mesorhizobium wenxinae sp. nov., a novel rhizobial species isolated from root nodules of chickpea (Cicer arietinum L.).</title>
        <authorList>
            <person name="Zhang J."/>
        </authorList>
    </citation>
    <scope>NUCLEOTIDE SEQUENCE [LARGE SCALE GENOMIC DNA]</scope>
    <source>
        <strain evidence="3">WYCCWR 10019</strain>
    </source>
</reference>
<dbReference type="AlphaFoldDB" id="A0A271KCI5"/>
<feature type="domain" description="NADP-dependent oxidoreductase" evidence="1">
    <location>
        <begin position="17"/>
        <end position="317"/>
    </location>
</feature>
<keyword evidence="3" id="KW-1185">Reference proteome</keyword>
<comment type="caution">
    <text evidence="2">The sequence shown here is derived from an EMBL/GenBank/DDBJ whole genome shotgun (WGS) entry which is preliminary data.</text>
</comment>
<dbReference type="InterPro" id="IPR036812">
    <property type="entry name" value="NAD(P)_OxRdtase_dom_sf"/>
</dbReference>
<dbReference type="CDD" id="cd19101">
    <property type="entry name" value="AKR_unchar"/>
    <property type="match status" value="1"/>
</dbReference>
<accession>A0A271KCI5</accession>
<dbReference type="PANTHER" id="PTHR43147:SF2">
    <property type="entry name" value="NADP-DEPENDENT OXIDOREDUCTASE DOMAIN-CONTAINING PROTEIN"/>
    <property type="match status" value="1"/>
</dbReference>
<evidence type="ECO:0000313" key="2">
    <source>
        <dbReference type="EMBL" id="PAP92867.1"/>
    </source>
</evidence>
<sequence length="351" mass="38508">MTEKSFELSPGYTISRVIRGGWQLAGGHGAIDRQQAVTDLIATFDAGIRTYDCADIYTGVEELIGAARLRLANERGLDAAAKMKVHTKLVPDLERLSNISRDYVRGIVEQSLRRLRTERLDLVQFHWWDYALPGYVDAIGWLNDLRLEGKLRNVGTTNFDAPHLAEVLAAGVPLVSQQLQYSVLDQRPANSLATLASQNGVSFLCYGSVAGGFLSERWLDVAEPQTPLENRSLVKYKLIIDDFGGWDLFQELLGALKAVADRHGVDIATIASAWVLEQPQVAAVIVGARNQAHALANAGIMDVALDVEDRARIAAVIAQSSGPLGDVYTLERDRHGRHGSIMHYNLNAGRK</sequence>
<dbReference type="RefSeq" id="WP_095520814.1">
    <property type="nucleotide sequence ID" value="NZ_NPKH01000031.1"/>
</dbReference>
<dbReference type="Pfam" id="PF00248">
    <property type="entry name" value="Aldo_ket_red"/>
    <property type="match status" value="1"/>
</dbReference>
<dbReference type="PANTHER" id="PTHR43147">
    <property type="entry name" value="PROTEIN TAS"/>
    <property type="match status" value="1"/>
</dbReference>
<dbReference type="OrthoDB" id="9783572at2"/>